<dbReference type="GO" id="GO:0006952">
    <property type="term" value="P:defense response"/>
    <property type="evidence" value="ECO:0007669"/>
    <property type="project" value="InterPro"/>
</dbReference>
<reference evidence="8" key="1">
    <citation type="journal article" date="2014" name="PLoS ONE">
        <title>The genome and linkage map of the northern pike (Esox lucius): conserved synteny revealed between the salmonid sister group and the Neoteleostei.</title>
        <authorList>
            <person name="Rondeau E.B."/>
            <person name="Minkley D.R."/>
            <person name="Leong J.S."/>
            <person name="Messmer A.M."/>
            <person name="Jantzen J.R."/>
            <person name="von Schalburg K.R."/>
            <person name="Lemon C."/>
            <person name="Bird N.H."/>
            <person name="Koop B.F."/>
        </authorList>
    </citation>
    <scope>NUCLEOTIDE SEQUENCE</scope>
</reference>
<dbReference type="Pfam" id="PF00048">
    <property type="entry name" value="IL8"/>
    <property type="match status" value="1"/>
</dbReference>
<dbReference type="InterPro" id="IPR001811">
    <property type="entry name" value="Chemokine_IL8-like_dom"/>
</dbReference>
<dbReference type="PANTHER" id="PTHR12015">
    <property type="entry name" value="SMALL INDUCIBLE CYTOKINE A"/>
    <property type="match status" value="1"/>
</dbReference>
<protein>
    <recommendedName>
        <fullName evidence="6">Chemokine interleukin-8-like domain-containing protein</fullName>
    </recommendedName>
</protein>
<dbReference type="CDD" id="cd00273">
    <property type="entry name" value="Chemokine_CXC"/>
    <property type="match status" value="1"/>
</dbReference>
<evidence type="ECO:0000256" key="3">
    <source>
        <dbReference type="ARBA" id="ARBA00022514"/>
    </source>
</evidence>
<dbReference type="Bgee" id="ENSELUG00000001269">
    <property type="expression patterns" value="Expressed in head kidney and 11 other cell types or tissues"/>
</dbReference>
<reference evidence="7" key="3">
    <citation type="submission" date="2025-08" db="UniProtKB">
        <authorList>
            <consortium name="Ensembl"/>
        </authorList>
    </citation>
    <scope>IDENTIFICATION</scope>
</reference>
<comment type="similarity">
    <text evidence="2">Belongs to the intercrine alpha (chemokine CxC) family.</text>
</comment>
<keyword evidence="5" id="KW-0732">Signal</keyword>
<evidence type="ECO:0000256" key="2">
    <source>
        <dbReference type="ARBA" id="ARBA00010665"/>
    </source>
</evidence>
<dbReference type="AlphaFoldDB" id="A0A3P9A1M8"/>
<dbReference type="InterPro" id="IPR039809">
    <property type="entry name" value="Chemokine_b/g/d"/>
</dbReference>
<dbReference type="GO" id="GO:0005615">
    <property type="term" value="C:extracellular space"/>
    <property type="evidence" value="ECO:0007669"/>
    <property type="project" value="UniProtKB-KW"/>
</dbReference>
<comment type="subcellular location">
    <subcellularLocation>
        <location evidence="1">Secreted</location>
    </subcellularLocation>
</comment>
<dbReference type="GeneTree" id="ENSGT01000000214878"/>
<dbReference type="Proteomes" id="UP000265140">
    <property type="component" value="Chromosome 13"/>
</dbReference>
<evidence type="ECO:0000313" key="8">
    <source>
        <dbReference type="Proteomes" id="UP000265140"/>
    </source>
</evidence>
<evidence type="ECO:0000256" key="4">
    <source>
        <dbReference type="ARBA" id="ARBA00022525"/>
    </source>
</evidence>
<sequence length="98" mass="11140">MLFMSHHLLLALTLCSFTVLRAIPMEGFAPVSCRCIRSSSDFIPPRLFKRMEILPAGAQCRYTEIIITKKDNSIICVTPEAKWINEVIRSKPATNEEE</sequence>
<name>A0A3P9A1M8_ESOLU</name>
<keyword evidence="4" id="KW-0964">Secreted</keyword>
<dbReference type="InterPro" id="IPR036048">
    <property type="entry name" value="Interleukin_8-like_sf"/>
</dbReference>
<dbReference type="GO" id="GO:0008009">
    <property type="term" value="F:chemokine activity"/>
    <property type="evidence" value="ECO:0007669"/>
    <property type="project" value="InterPro"/>
</dbReference>
<feature type="domain" description="Chemokine interleukin-8-like" evidence="6">
    <location>
        <begin position="30"/>
        <end position="91"/>
    </location>
</feature>
<evidence type="ECO:0000256" key="5">
    <source>
        <dbReference type="SAM" id="SignalP"/>
    </source>
</evidence>
<evidence type="ECO:0000259" key="6">
    <source>
        <dbReference type="SMART" id="SM00199"/>
    </source>
</evidence>
<dbReference type="Ensembl" id="ENSELUT00000021553.3">
    <property type="protein sequence ID" value="ENSELUP00000034639.2"/>
    <property type="gene ID" value="ENSELUG00000001269.3"/>
</dbReference>
<evidence type="ECO:0000256" key="1">
    <source>
        <dbReference type="ARBA" id="ARBA00004613"/>
    </source>
</evidence>
<dbReference type="SMART" id="SM00199">
    <property type="entry name" value="SCY"/>
    <property type="match status" value="1"/>
</dbReference>
<dbReference type="InterPro" id="IPR033899">
    <property type="entry name" value="CXC_Chemokine_domain"/>
</dbReference>
<dbReference type="InParanoid" id="A0A3P9A1M8"/>
<feature type="signal peptide" evidence="5">
    <location>
        <begin position="1"/>
        <end position="22"/>
    </location>
</feature>
<dbReference type="GO" id="GO:0006955">
    <property type="term" value="P:immune response"/>
    <property type="evidence" value="ECO:0007669"/>
    <property type="project" value="InterPro"/>
</dbReference>
<dbReference type="InterPro" id="IPR001089">
    <property type="entry name" value="Chemokine_CXC"/>
</dbReference>
<dbReference type="SUPFAM" id="SSF54117">
    <property type="entry name" value="Interleukin 8-like chemokines"/>
    <property type="match status" value="1"/>
</dbReference>
<keyword evidence="3" id="KW-0202">Cytokine</keyword>
<evidence type="ECO:0000313" key="7">
    <source>
        <dbReference type="Ensembl" id="ENSELUP00000034639.2"/>
    </source>
</evidence>
<proteinExistence type="inferred from homology"/>
<feature type="chain" id="PRO_5027640754" description="Chemokine interleukin-8-like domain-containing protein" evidence="5">
    <location>
        <begin position="23"/>
        <end position="98"/>
    </location>
</feature>
<reference evidence="7" key="4">
    <citation type="submission" date="2025-09" db="UniProtKB">
        <authorList>
            <consortium name="Ensembl"/>
        </authorList>
    </citation>
    <scope>IDENTIFICATION</scope>
</reference>
<organism evidence="7 8">
    <name type="scientific">Esox lucius</name>
    <name type="common">Northern pike</name>
    <dbReference type="NCBI Taxonomy" id="8010"/>
    <lineage>
        <taxon>Eukaryota</taxon>
        <taxon>Metazoa</taxon>
        <taxon>Chordata</taxon>
        <taxon>Craniata</taxon>
        <taxon>Vertebrata</taxon>
        <taxon>Euteleostomi</taxon>
        <taxon>Actinopterygii</taxon>
        <taxon>Neopterygii</taxon>
        <taxon>Teleostei</taxon>
        <taxon>Protacanthopterygii</taxon>
        <taxon>Esociformes</taxon>
        <taxon>Esocidae</taxon>
        <taxon>Esox</taxon>
    </lineage>
</organism>
<dbReference type="OMA" id="NCRCVKT"/>
<keyword evidence="8" id="KW-1185">Reference proteome</keyword>
<accession>A0A3P9A1M8</accession>
<dbReference type="Gene3D" id="2.40.50.40">
    <property type="match status" value="1"/>
</dbReference>
<reference evidence="7" key="2">
    <citation type="submission" date="2020-02" db="EMBL/GenBank/DDBJ databases">
        <title>Esox lucius (northern pike) genome, fEsoLuc1, primary haplotype.</title>
        <authorList>
            <person name="Myers G."/>
            <person name="Karagic N."/>
            <person name="Meyer A."/>
            <person name="Pippel M."/>
            <person name="Reichard M."/>
            <person name="Winkler S."/>
            <person name="Tracey A."/>
            <person name="Sims Y."/>
            <person name="Howe K."/>
            <person name="Rhie A."/>
            <person name="Formenti G."/>
            <person name="Durbin R."/>
            <person name="Fedrigo O."/>
            <person name="Jarvis E.D."/>
        </authorList>
    </citation>
    <scope>NUCLEOTIDE SEQUENCE [LARGE SCALE GENOMIC DNA]</scope>
</reference>
<dbReference type="PANTHER" id="PTHR12015:SF198">
    <property type="entry name" value="PLATELET BASIC PROTEIN"/>
    <property type="match status" value="1"/>
</dbReference>
<dbReference type="PRINTS" id="PR00437">
    <property type="entry name" value="SMALLCYTKCXC"/>
</dbReference>